<dbReference type="Proteomes" id="UP001165685">
    <property type="component" value="Unassembled WGS sequence"/>
</dbReference>
<organism evidence="1 2">
    <name type="scientific">Nocardiopsis suaedae</name>
    <dbReference type="NCBI Taxonomy" id="3018444"/>
    <lineage>
        <taxon>Bacteria</taxon>
        <taxon>Bacillati</taxon>
        <taxon>Actinomycetota</taxon>
        <taxon>Actinomycetes</taxon>
        <taxon>Streptosporangiales</taxon>
        <taxon>Nocardiopsidaceae</taxon>
        <taxon>Nocardiopsis</taxon>
    </lineage>
</organism>
<proteinExistence type="predicted"/>
<sequence length="144" mass="14601">MVDPPGLAPAVGFAHAVAAAPGRTVHLAGQTAQLPDGTIGAPDLPGQFHLALGNLVTALRAAGGAPGDLVSLTVYTTDVPAYRADLKHIGRVYRRHLGRHYPAMALFGVTELFDPQARVELVGIAVVPEDAPSGPSGDPAAGSG</sequence>
<comment type="caution">
    <text evidence="1">The sequence shown here is derived from an EMBL/GenBank/DDBJ whole genome shotgun (WGS) entry which is preliminary data.</text>
</comment>
<evidence type="ECO:0000313" key="1">
    <source>
        <dbReference type="EMBL" id="MDA2805512.1"/>
    </source>
</evidence>
<dbReference type="CDD" id="cd00448">
    <property type="entry name" value="YjgF_YER057c_UK114_family"/>
    <property type="match status" value="1"/>
</dbReference>
<dbReference type="Gene3D" id="3.30.1330.40">
    <property type="entry name" value="RutC-like"/>
    <property type="match status" value="1"/>
</dbReference>
<accession>A0ABT4TN28</accession>
<dbReference type="PANTHER" id="PTHR43857:SF1">
    <property type="entry name" value="YJGH FAMILY PROTEIN"/>
    <property type="match status" value="1"/>
</dbReference>
<dbReference type="Pfam" id="PF01042">
    <property type="entry name" value="Ribonuc_L-PSP"/>
    <property type="match status" value="1"/>
</dbReference>
<dbReference type="InterPro" id="IPR006175">
    <property type="entry name" value="YjgF/YER057c/UK114"/>
</dbReference>
<keyword evidence="2" id="KW-1185">Reference proteome</keyword>
<protein>
    <submittedName>
        <fullName evidence="1">RidA family protein</fullName>
    </submittedName>
</protein>
<reference evidence="1" key="1">
    <citation type="submission" date="2023-01" db="EMBL/GenBank/DDBJ databases">
        <title>Draft genome sequence of Nocardiopsis sp. LSu2-4 isolated from halophytes.</title>
        <authorList>
            <person name="Duangmal K."/>
            <person name="Chantavorakit T."/>
        </authorList>
    </citation>
    <scope>NUCLEOTIDE SEQUENCE</scope>
    <source>
        <strain evidence="1">LSu2-4</strain>
    </source>
</reference>
<dbReference type="PANTHER" id="PTHR43857">
    <property type="entry name" value="BLR7761 PROTEIN"/>
    <property type="match status" value="1"/>
</dbReference>
<dbReference type="InterPro" id="IPR035959">
    <property type="entry name" value="RutC-like_sf"/>
</dbReference>
<dbReference type="EMBL" id="JAQFWP010000022">
    <property type="protein sequence ID" value="MDA2805512.1"/>
    <property type="molecule type" value="Genomic_DNA"/>
</dbReference>
<gene>
    <name evidence="1" type="ORF">O4U47_13400</name>
</gene>
<evidence type="ECO:0000313" key="2">
    <source>
        <dbReference type="Proteomes" id="UP001165685"/>
    </source>
</evidence>
<dbReference type="SUPFAM" id="SSF55298">
    <property type="entry name" value="YjgF-like"/>
    <property type="match status" value="1"/>
</dbReference>
<name>A0ABT4TN28_9ACTN</name>